<dbReference type="EMBL" id="CP012850">
    <property type="protein sequence ID" value="ALI36773.1"/>
    <property type="molecule type" value="Genomic_DNA"/>
</dbReference>
<evidence type="ECO:0000313" key="2">
    <source>
        <dbReference type="Proteomes" id="UP000058925"/>
    </source>
</evidence>
<sequence length="86" mass="10396">MEIRHSITFIKLFITNLTVFEQIIKFQIFQFCYYRLERVPISTEISFYILLYQYKILNFQFNIGPKDPYPSSVVYVVNWSNLELIG</sequence>
<organism evidence="1 2">
    <name type="scientific">Candidatus Nitrosocosmicus oleophilus</name>
    <dbReference type="NCBI Taxonomy" id="1353260"/>
    <lineage>
        <taxon>Archaea</taxon>
        <taxon>Nitrososphaerota</taxon>
        <taxon>Nitrososphaeria</taxon>
        <taxon>Nitrososphaerales</taxon>
        <taxon>Nitrososphaeraceae</taxon>
        <taxon>Candidatus Nitrosocosmicus</taxon>
    </lineage>
</organism>
<dbReference type="Proteomes" id="UP000058925">
    <property type="component" value="Chromosome"/>
</dbReference>
<dbReference type="KEGG" id="taa:NMY3_02582"/>
<proteinExistence type="predicted"/>
<protein>
    <submittedName>
        <fullName evidence="1">Uncharacterized protein</fullName>
    </submittedName>
</protein>
<accession>A0A654M2G6</accession>
<gene>
    <name evidence="1" type="ORF">NMY3_02582</name>
</gene>
<keyword evidence="2" id="KW-1185">Reference proteome</keyword>
<reference evidence="2" key="1">
    <citation type="submission" date="2015-10" db="EMBL/GenBank/DDBJ databases">
        <title>Niche specialization of a soil ammonia-oxidizing archaeon, Candidatus Nitrosocosmicus oleophilus.</title>
        <authorList>
            <person name="Jung M.-Y."/>
            <person name="Rhee S.-K."/>
        </authorList>
    </citation>
    <scope>NUCLEOTIDE SEQUENCE [LARGE SCALE GENOMIC DNA]</scope>
    <source>
        <strain evidence="2">MY3</strain>
    </source>
</reference>
<name>A0A654M2G6_9ARCH</name>
<evidence type="ECO:0000313" key="1">
    <source>
        <dbReference type="EMBL" id="ALI36773.1"/>
    </source>
</evidence>
<dbReference type="AlphaFoldDB" id="A0A654M2G6"/>